<proteinExistence type="inferred from homology"/>
<evidence type="ECO:0000256" key="5">
    <source>
        <dbReference type="ARBA" id="ARBA00023136"/>
    </source>
</evidence>
<keyword evidence="5 6" id="KW-0472">Membrane</keyword>
<feature type="transmembrane region" description="Helical" evidence="6">
    <location>
        <begin position="318"/>
        <end position="336"/>
    </location>
</feature>
<feature type="transmembrane region" description="Helical" evidence="6">
    <location>
        <begin position="44"/>
        <end position="63"/>
    </location>
</feature>
<feature type="transmembrane region" description="Helical" evidence="6">
    <location>
        <begin position="75"/>
        <end position="93"/>
    </location>
</feature>
<evidence type="ECO:0000313" key="8">
    <source>
        <dbReference type="Proteomes" id="UP000289738"/>
    </source>
</evidence>
<keyword evidence="4 6" id="KW-1133">Transmembrane helix</keyword>
<keyword evidence="8" id="KW-1185">Reference proteome</keyword>
<dbReference type="Pfam" id="PF05078">
    <property type="entry name" value="DUF679"/>
    <property type="match status" value="2"/>
</dbReference>
<sequence>MDIKLEHDKDEEKLPLLRNTEVPEAERNLVQQAISQTFESTAHLANLLPTGTVLAFQLLSPIFTNLGNCDSTAKTMTSFLVAICGVSCFLLCFTDSFRDSKGNICYGFATVRGLWIIDGSTTLPPEIAAKYSIRFIDFMHAVMSVLVFAAVALFDQNVVNCFFPAPDNETQEILTALPVGIAMDAEASGTQNQEEKLPLLSNAEIPEAERNQIQKAITQTFESTANLANLLPTGTVLAFRLLSPIFTNEGSCDLVSKTMTAVLVAICGALCILLCFTDSIKDSKGNICYGFATFSGLWLIDGSTTLPPEFAAKYKLRFIDFMHAAVSALLFAAIALFDQNVVSCFFPEPSLETEEILRVLPVGIGIFCSIFFVVFPTKRHGIGFPLSTS</sequence>
<evidence type="ECO:0000256" key="4">
    <source>
        <dbReference type="ARBA" id="ARBA00022989"/>
    </source>
</evidence>
<feature type="transmembrane region" description="Helical" evidence="6">
    <location>
        <begin position="135"/>
        <end position="154"/>
    </location>
</feature>
<dbReference type="STRING" id="3818.A0A444WYI9"/>
<evidence type="ECO:0000256" key="1">
    <source>
        <dbReference type="ARBA" id="ARBA00004141"/>
    </source>
</evidence>
<feature type="transmembrane region" description="Helical" evidence="6">
    <location>
        <begin position="356"/>
        <end position="375"/>
    </location>
</feature>
<dbReference type="Proteomes" id="UP000289738">
    <property type="component" value="Chromosome B10"/>
</dbReference>
<reference evidence="7 8" key="1">
    <citation type="submission" date="2019-01" db="EMBL/GenBank/DDBJ databases">
        <title>Sequencing of cultivated peanut Arachis hypogaea provides insights into genome evolution and oil improvement.</title>
        <authorList>
            <person name="Chen X."/>
        </authorList>
    </citation>
    <scope>NUCLEOTIDE SEQUENCE [LARGE SCALE GENOMIC DNA]</scope>
    <source>
        <strain evidence="8">cv. Fuhuasheng</strain>
        <tissue evidence="7">Leaves</tissue>
    </source>
</reference>
<dbReference type="AlphaFoldDB" id="A0A444WYI9"/>
<organism evidence="7 8">
    <name type="scientific">Arachis hypogaea</name>
    <name type="common">Peanut</name>
    <dbReference type="NCBI Taxonomy" id="3818"/>
    <lineage>
        <taxon>Eukaryota</taxon>
        <taxon>Viridiplantae</taxon>
        <taxon>Streptophyta</taxon>
        <taxon>Embryophyta</taxon>
        <taxon>Tracheophyta</taxon>
        <taxon>Spermatophyta</taxon>
        <taxon>Magnoliopsida</taxon>
        <taxon>eudicotyledons</taxon>
        <taxon>Gunneridae</taxon>
        <taxon>Pentapetalae</taxon>
        <taxon>rosids</taxon>
        <taxon>fabids</taxon>
        <taxon>Fabales</taxon>
        <taxon>Fabaceae</taxon>
        <taxon>Papilionoideae</taxon>
        <taxon>50 kb inversion clade</taxon>
        <taxon>dalbergioids sensu lato</taxon>
        <taxon>Dalbergieae</taxon>
        <taxon>Pterocarpus clade</taxon>
        <taxon>Arachis</taxon>
    </lineage>
</organism>
<dbReference type="GO" id="GO:0005737">
    <property type="term" value="C:cytoplasm"/>
    <property type="evidence" value="ECO:0007669"/>
    <property type="project" value="UniProtKB-ARBA"/>
</dbReference>
<name>A0A444WYI9_ARAHY</name>
<keyword evidence="3 6" id="KW-0812">Transmembrane</keyword>
<protein>
    <submittedName>
        <fullName evidence="7">Uncharacterized protein</fullName>
    </submittedName>
</protein>
<comment type="similarity">
    <text evidence="2">Belongs to the plant DMP1 protein family.</text>
</comment>
<dbReference type="PANTHER" id="PTHR31621">
    <property type="entry name" value="PROTEIN DMP3"/>
    <property type="match status" value="1"/>
</dbReference>
<evidence type="ECO:0000256" key="6">
    <source>
        <dbReference type="SAM" id="Phobius"/>
    </source>
</evidence>
<evidence type="ECO:0000313" key="7">
    <source>
        <dbReference type="EMBL" id="RYQ82524.1"/>
    </source>
</evidence>
<comment type="caution">
    <text evidence="7">The sequence shown here is derived from an EMBL/GenBank/DDBJ whole genome shotgun (WGS) entry which is preliminary data.</text>
</comment>
<dbReference type="InterPro" id="IPR007770">
    <property type="entry name" value="DMP"/>
</dbReference>
<feature type="transmembrane region" description="Helical" evidence="6">
    <location>
        <begin position="258"/>
        <end position="276"/>
    </location>
</feature>
<accession>A0A444WYI9</accession>
<dbReference type="PANTHER" id="PTHR31621:SF0">
    <property type="entry name" value="PROTEIN DMP6"/>
    <property type="match status" value="1"/>
</dbReference>
<evidence type="ECO:0000256" key="2">
    <source>
        <dbReference type="ARBA" id="ARBA00008707"/>
    </source>
</evidence>
<dbReference type="GO" id="GO:0010256">
    <property type="term" value="P:endomembrane system organization"/>
    <property type="evidence" value="ECO:0007669"/>
    <property type="project" value="TreeGrafter"/>
</dbReference>
<dbReference type="EMBL" id="SDMP01000020">
    <property type="protein sequence ID" value="RYQ82524.1"/>
    <property type="molecule type" value="Genomic_DNA"/>
</dbReference>
<evidence type="ECO:0000256" key="3">
    <source>
        <dbReference type="ARBA" id="ARBA00022692"/>
    </source>
</evidence>
<gene>
    <name evidence="7" type="ORF">Ahy_B10g101110</name>
</gene>
<comment type="subcellular location">
    <subcellularLocation>
        <location evidence="1">Membrane</location>
        <topology evidence="1">Multi-pass membrane protein</topology>
    </subcellularLocation>
</comment>
<dbReference type="GO" id="GO:0016020">
    <property type="term" value="C:membrane"/>
    <property type="evidence" value="ECO:0007669"/>
    <property type="project" value="UniProtKB-SubCell"/>
</dbReference>